<dbReference type="SUPFAM" id="SSF50370">
    <property type="entry name" value="Ricin B-like lectins"/>
    <property type="match status" value="1"/>
</dbReference>
<dbReference type="Proteomes" id="UP000581206">
    <property type="component" value="Unassembled WGS sequence"/>
</dbReference>
<organism evidence="3 4">
    <name type="scientific">Cellulomonas denverensis</name>
    <dbReference type="NCBI Taxonomy" id="264297"/>
    <lineage>
        <taxon>Bacteria</taxon>
        <taxon>Bacillati</taxon>
        <taxon>Actinomycetota</taxon>
        <taxon>Actinomycetes</taxon>
        <taxon>Micrococcales</taxon>
        <taxon>Cellulomonadaceae</taxon>
        <taxon>Cellulomonas</taxon>
    </lineage>
</organism>
<evidence type="ECO:0000256" key="1">
    <source>
        <dbReference type="SAM" id="MobiDB-lite"/>
    </source>
</evidence>
<evidence type="ECO:0000313" key="3">
    <source>
        <dbReference type="EMBL" id="NKY24038.1"/>
    </source>
</evidence>
<name>A0A7X6R0A6_9CELL</name>
<evidence type="ECO:0000313" key="4">
    <source>
        <dbReference type="Proteomes" id="UP000581206"/>
    </source>
</evidence>
<dbReference type="RefSeq" id="WP_168631164.1">
    <property type="nucleotide sequence ID" value="NZ_BONL01000020.1"/>
</dbReference>
<comment type="caution">
    <text evidence="3">The sequence shown here is derived from an EMBL/GenBank/DDBJ whole genome shotgun (WGS) entry which is preliminary data.</text>
</comment>
<protein>
    <recommendedName>
        <fullName evidence="5">Ricin B lectin domain-containing protein</fullName>
    </recommendedName>
</protein>
<accession>A0A7X6R0A6</accession>
<feature type="region of interest" description="Disordered" evidence="1">
    <location>
        <begin position="28"/>
        <end position="64"/>
    </location>
</feature>
<gene>
    <name evidence="3" type="ORF">HGA03_15310</name>
</gene>
<feature type="chain" id="PRO_5031240210" description="Ricin B lectin domain-containing protein" evidence="2">
    <location>
        <begin position="26"/>
        <end position="201"/>
    </location>
</feature>
<keyword evidence="2" id="KW-0732">Signal</keyword>
<sequence length="201" mass="20274">MTTTARRTVTLFAAGVIAVAVPACTADPEPTAAGSTPAQQDTPDTPDTPDAPDTPAGGGNALLDGSTLVDIGTYEGTWLVTTVEGAVTTIDDPAGSELPSTWVIEPAGSTGMVQVRSSATTDDREQCLALPGDDVVSVATCDDTDPAQQFEVTALDRPEQVNISNANGYLVSDPEGGVAVEPDPASPASVFTLTERGAAAG</sequence>
<feature type="region of interest" description="Disordered" evidence="1">
    <location>
        <begin position="174"/>
        <end position="201"/>
    </location>
</feature>
<dbReference type="AlphaFoldDB" id="A0A7X6R0A6"/>
<evidence type="ECO:0000256" key="2">
    <source>
        <dbReference type="SAM" id="SignalP"/>
    </source>
</evidence>
<reference evidence="3 4" key="1">
    <citation type="submission" date="2020-04" db="EMBL/GenBank/DDBJ databases">
        <title>MicrobeNet Type strains.</title>
        <authorList>
            <person name="Nicholson A.C."/>
        </authorList>
    </citation>
    <scope>NUCLEOTIDE SEQUENCE [LARGE SCALE GENOMIC DNA]</scope>
    <source>
        <strain evidence="3 4">ATCC BAA-788</strain>
    </source>
</reference>
<feature type="signal peptide" evidence="2">
    <location>
        <begin position="1"/>
        <end position="25"/>
    </location>
</feature>
<keyword evidence="4" id="KW-1185">Reference proteome</keyword>
<evidence type="ECO:0008006" key="5">
    <source>
        <dbReference type="Google" id="ProtNLM"/>
    </source>
</evidence>
<proteinExistence type="predicted"/>
<dbReference type="EMBL" id="JAAXOX010000011">
    <property type="protein sequence ID" value="NKY24038.1"/>
    <property type="molecule type" value="Genomic_DNA"/>
</dbReference>
<dbReference type="InterPro" id="IPR035992">
    <property type="entry name" value="Ricin_B-like_lectins"/>
</dbReference>
<feature type="compositionally biased region" description="Low complexity" evidence="1">
    <location>
        <begin position="36"/>
        <end position="45"/>
    </location>
</feature>